<dbReference type="KEGG" id="ade:Adeh_1648"/>
<dbReference type="RefSeq" id="WP_011420704.1">
    <property type="nucleotide sequence ID" value="NC_007760.1"/>
</dbReference>
<evidence type="ECO:0000313" key="2">
    <source>
        <dbReference type="Proteomes" id="UP000001935"/>
    </source>
</evidence>
<organism evidence="1 2">
    <name type="scientific">Anaeromyxobacter dehalogenans (strain 2CP-C)</name>
    <dbReference type="NCBI Taxonomy" id="290397"/>
    <lineage>
        <taxon>Bacteria</taxon>
        <taxon>Pseudomonadati</taxon>
        <taxon>Myxococcota</taxon>
        <taxon>Myxococcia</taxon>
        <taxon>Myxococcales</taxon>
        <taxon>Cystobacterineae</taxon>
        <taxon>Anaeromyxobacteraceae</taxon>
        <taxon>Anaeromyxobacter</taxon>
    </lineage>
</organism>
<dbReference type="Proteomes" id="UP000001935">
    <property type="component" value="Chromosome"/>
</dbReference>
<protein>
    <submittedName>
        <fullName evidence="1">Uncharacterized protein</fullName>
    </submittedName>
</protein>
<dbReference type="EMBL" id="CP000251">
    <property type="protein sequence ID" value="ABC81421.1"/>
    <property type="molecule type" value="Genomic_DNA"/>
</dbReference>
<dbReference type="OrthoDB" id="5379526at2"/>
<gene>
    <name evidence="1" type="ordered locus">Adeh_1648</name>
</gene>
<dbReference type="STRING" id="290397.Adeh_1648"/>
<accession>Q2IIE2</accession>
<dbReference type="AlphaFoldDB" id="Q2IIE2"/>
<name>Q2IIE2_ANADE</name>
<proteinExistence type="predicted"/>
<sequence length="437" mass="46844">MGEGEHTIIGKIPRERLNQIASRKLSALGIPVRLGADRETLEGELAFAGRVQHPVTGQTIARGRFVVTGHDHLRFLDAPLSALGEVNFYEHERATGLEVSVAQALGRRTAALQDLAARMRSLRLETALDPERLAVRALVKTATHAFEVLGGPESVRVSRVAPVGGRPFEVAPDFPTLDLSDFASPTDLEIYLVGSVSRMRPAAPAPALTPPPTSAPTLAATPAPRNALTLAALAQVFGDDAMLAPNAMVELVKEFAYGNTRYRFVATREMGTRFKGRVIGPNGDVWSDRFDLASFPGTAKVVALALGAAAPGAEARPPPAPAPAASSEVPSHLLPHPGEIWVMSVVVEEAGPDEVRYVGTDIDGRPYGAARVLKRSDFEAVFAQDRGGWRLLIQIDQVQDGSVIYRQLDRQRQPMGAPRKMSSAILVANFVPEAAAY</sequence>
<evidence type="ECO:0000313" key="1">
    <source>
        <dbReference type="EMBL" id="ABC81421.1"/>
    </source>
</evidence>
<reference evidence="1 2" key="1">
    <citation type="submission" date="2006-01" db="EMBL/GenBank/DDBJ databases">
        <title>Complete sequence of Anaeromyxobacter dehalogenans 2CP-C.</title>
        <authorList>
            <consortium name="US DOE Joint Genome Institute"/>
            <person name="Copeland A."/>
            <person name="Lucas S."/>
            <person name="Lapidus A."/>
            <person name="Barry K."/>
            <person name="Detter J.C."/>
            <person name="Glavina T."/>
            <person name="Hammon N."/>
            <person name="Israni S."/>
            <person name="Pitluck S."/>
            <person name="Brettin T."/>
            <person name="Bruce D."/>
            <person name="Han C."/>
            <person name="Tapia R."/>
            <person name="Gilna P."/>
            <person name="Kiss H."/>
            <person name="Schmutz J."/>
            <person name="Larimer F."/>
            <person name="Land M."/>
            <person name="Kyrpides N."/>
            <person name="Anderson I."/>
            <person name="Sanford R.A."/>
            <person name="Ritalahti K.M."/>
            <person name="Thomas H.S."/>
            <person name="Kirby J.R."/>
            <person name="Zhulin I.B."/>
            <person name="Loeffler F.E."/>
            <person name="Richardson P."/>
        </authorList>
    </citation>
    <scope>NUCLEOTIDE SEQUENCE [LARGE SCALE GENOMIC DNA]</scope>
    <source>
        <strain evidence="1 2">2CP-C</strain>
    </source>
</reference>
<dbReference type="HOGENOM" id="CLU_626487_0_0_7"/>